<dbReference type="Gene3D" id="1.20.1440.100">
    <property type="entry name" value="SG protein - dephosphorylation function"/>
    <property type="match status" value="1"/>
</dbReference>
<gene>
    <name evidence="2" type="ORF">AM629_07285</name>
</gene>
<dbReference type="Gene3D" id="3.40.50.1000">
    <property type="entry name" value="HAD superfamily/HAD-like"/>
    <property type="match status" value="1"/>
</dbReference>
<proteinExistence type="predicted"/>
<evidence type="ECO:0000313" key="2">
    <source>
        <dbReference type="EMBL" id="KOY62596.1"/>
    </source>
</evidence>
<name>A0ABR5KDE0_9GAMM</name>
<comment type="caution">
    <text evidence="2">The sequence shown here is derived from an EMBL/GenBank/DDBJ whole genome shotgun (WGS) entry which is preliminary data.</text>
</comment>
<sequence length="204" mass="23908">MKIILDVCGTLYHSNTTFDFIDYLLGKENKHVIKRKILKTYLAKYFLIILGRIINIDIYRSLYIKLLKGFTISKLNKETHYFVKNILFHQKISQTHSLLDKLNKADIIICSASLDIIIKEVSCTLEIEEHHATNLIFSREYCTGKIKNDLLGQKDKLFENVYWVITDNKSDLALIKKASKYTIVSRKKDLPFWQKHNLNVEIII</sequence>
<evidence type="ECO:0008006" key="4">
    <source>
        <dbReference type="Google" id="ProtNLM"/>
    </source>
</evidence>
<keyword evidence="1" id="KW-0479">Metal-binding</keyword>
<dbReference type="RefSeq" id="WP_054477551.1">
    <property type="nucleotide sequence ID" value="NZ_CAWMRL010000014.1"/>
</dbReference>
<dbReference type="InterPro" id="IPR023214">
    <property type="entry name" value="HAD_sf"/>
</dbReference>
<evidence type="ECO:0000313" key="3">
    <source>
        <dbReference type="Proteomes" id="UP000037727"/>
    </source>
</evidence>
<accession>A0ABR5KDE0</accession>
<reference evidence="2 3" key="1">
    <citation type="submission" date="2015-09" db="EMBL/GenBank/DDBJ databases">
        <title>Draft genome sequence and assembly of Photorhabdus sp. VMG, a bacterial symbiont associated with Heterorhabditis zealandica.</title>
        <authorList>
            <person name="Naidoo S."/>
            <person name="Featherston J."/>
            <person name="Mothupi B."/>
            <person name="Gray V.M."/>
        </authorList>
    </citation>
    <scope>NUCLEOTIDE SEQUENCE [LARGE SCALE GENOMIC DNA]</scope>
    <source>
        <strain evidence="2 3">VMG</strain>
    </source>
</reference>
<dbReference type="EMBL" id="LJCS01000014">
    <property type="protein sequence ID" value="KOY62596.1"/>
    <property type="molecule type" value="Genomic_DNA"/>
</dbReference>
<organism evidence="2 3">
    <name type="scientific">Photorhabdus heterorhabditis</name>
    <dbReference type="NCBI Taxonomy" id="880156"/>
    <lineage>
        <taxon>Bacteria</taxon>
        <taxon>Pseudomonadati</taxon>
        <taxon>Pseudomonadota</taxon>
        <taxon>Gammaproteobacteria</taxon>
        <taxon>Enterobacterales</taxon>
        <taxon>Morganellaceae</taxon>
        <taxon>Photorhabdus</taxon>
    </lineage>
</organism>
<protein>
    <recommendedName>
        <fullName evidence="4">Haloacid dehalogenase-like hydrolase</fullName>
    </recommendedName>
</protein>
<dbReference type="InterPro" id="IPR036412">
    <property type="entry name" value="HAD-like_sf"/>
</dbReference>
<evidence type="ECO:0000256" key="1">
    <source>
        <dbReference type="ARBA" id="ARBA00022723"/>
    </source>
</evidence>
<keyword evidence="3" id="KW-1185">Reference proteome</keyword>
<dbReference type="Proteomes" id="UP000037727">
    <property type="component" value="Unassembled WGS sequence"/>
</dbReference>
<dbReference type="SUPFAM" id="SSF56784">
    <property type="entry name" value="HAD-like"/>
    <property type="match status" value="1"/>
</dbReference>